<comment type="caution">
    <text evidence="1">The sequence shown here is derived from an EMBL/GenBank/DDBJ whole genome shotgun (WGS) entry which is preliminary data.</text>
</comment>
<sequence length="67" mass="7882">MDLKGKIKIERKQKLLKARKMKEWVKTIMEGTVKNGYSEELETRAIQTKENYGIQDKICNWATNYGC</sequence>
<protein>
    <submittedName>
        <fullName evidence="1">Uncharacterized protein</fullName>
    </submittedName>
</protein>
<accession>A0ACB9H8U5</accession>
<evidence type="ECO:0000313" key="1">
    <source>
        <dbReference type="EMBL" id="KAI3792109.1"/>
    </source>
</evidence>
<organism evidence="1 2">
    <name type="scientific">Cichorium intybus</name>
    <name type="common">Chicory</name>
    <dbReference type="NCBI Taxonomy" id="13427"/>
    <lineage>
        <taxon>Eukaryota</taxon>
        <taxon>Viridiplantae</taxon>
        <taxon>Streptophyta</taxon>
        <taxon>Embryophyta</taxon>
        <taxon>Tracheophyta</taxon>
        <taxon>Spermatophyta</taxon>
        <taxon>Magnoliopsida</taxon>
        <taxon>eudicotyledons</taxon>
        <taxon>Gunneridae</taxon>
        <taxon>Pentapetalae</taxon>
        <taxon>asterids</taxon>
        <taxon>campanulids</taxon>
        <taxon>Asterales</taxon>
        <taxon>Asteraceae</taxon>
        <taxon>Cichorioideae</taxon>
        <taxon>Cichorieae</taxon>
        <taxon>Cichoriinae</taxon>
        <taxon>Cichorium</taxon>
    </lineage>
</organism>
<reference evidence="2" key="1">
    <citation type="journal article" date="2022" name="Mol. Ecol. Resour.">
        <title>The genomes of chicory, endive, great burdock and yacon provide insights into Asteraceae palaeo-polyploidization history and plant inulin production.</title>
        <authorList>
            <person name="Fan W."/>
            <person name="Wang S."/>
            <person name="Wang H."/>
            <person name="Wang A."/>
            <person name="Jiang F."/>
            <person name="Liu H."/>
            <person name="Zhao H."/>
            <person name="Xu D."/>
            <person name="Zhang Y."/>
        </authorList>
    </citation>
    <scope>NUCLEOTIDE SEQUENCE [LARGE SCALE GENOMIC DNA]</scope>
    <source>
        <strain evidence="2">cv. Punajuju</strain>
    </source>
</reference>
<proteinExistence type="predicted"/>
<evidence type="ECO:0000313" key="2">
    <source>
        <dbReference type="Proteomes" id="UP001055811"/>
    </source>
</evidence>
<keyword evidence="2" id="KW-1185">Reference proteome</keyword>
<reference evidence="1 2" key="2">
    <citation type="journal article" date="2022" name="Mol. Ecol. Resour.">
        <title>The genomes of chicory, endive, great burdock and yacon provide insights into Asteraceae paleo-polyploidization history and plant inulin production.</title>
        <authorList>
            <person name="Fan W."/>
            <person name="Wang S."/>
            <person name="Wang H."/>
            <person name="Wang A."/>
            <person name="Jiang F."/>
            <person name="Liu H."/>
            <person name="Zhao H."/>
            <person name="Xu D."/>
            <person name="Zhang Y."/>
        </authorList>
    </citation>
    <scope>NUCLEOTIDE SEQUENCE [LARGE SCALE GENOMIC DNA]</scope>
    <source>
        <strain evidence="2">cv. Punajuju</strain>
        <tissue evidence="1">Leaves</tissue>
    </source>
</reference>
<name>A0ACB9H8U5_CICIN</name>
<dbReference type="Proteomes" id="UP001055811">
    <property type="component" value="Linkage Group LG01"/>
</dbReference>
<gene>
    <name evidence="1" type="ORF">L2E82_05979</name>
</gene>
<dbReference type="EMBL" id="CM042009">
    <property type="protein sequence ID" value="KAI3792109.1"/>
    <property type="molecule type" value="Genomic_DNA"/>
</dbReference>